<comment type="caution">
    <text evidence="1">The sequence shown here is derived from an EMBL/GenBank/DDBJ whole genome shotgun (WGS) entry which is preliminary data.</text>
</comment>
<name>A0A1F7XC78_9BACT</name>
<evidence type="ECO:0000313" key="2">
    <source>
        <dbReference type="Proteomes" id="UP000179013"/>
    </source>
</evidence>
<reference evidence="1 2" key="1">
    <citation type="journal article" date="2016" name="Nat. Commun.">
        <title>Thousands of microbial genomes shed light on interconnected biogeochemical processes in an aquifer system.</title>
        <authorList>
            <person name="Anantharaman K."/>
            <person name="Brown C.T."/>
            <person name="Hug L.A."/>
            <person name="Sharon I."/>
            <person name="Castelle C.J."/>
            <person name="Probst A.J."/>
            <person name="Thomas B.C."/>
            <person name="Singh A."/>
            <person name="Wilkins M.J."/>
            <person name="Karaoz U."/>
            <person name="Brodie E.L."/>
            <person name="Williams K.H."/>
            <person name="Hubbard S.S."/>
            <person name="Banfield J.F."/>
        </authorList>
    </citation>
    <scope>NUCLEOTIDE SEQUENCE [LARGE SCALE GENOMIC DNA]</scope>
</reference>
<dbReference type="AlphaFoldDB" id="A0A1F7XC78"/>
<organism evidence="1 2">
    <name type="scientific">Candidatus Woesebacteria bacterium RBG_16_39_8b</name>
    <dbReference type="NCBI Taxonomy" id="1802482"/>
    <lineage>
        <taxon>Bacteria</taxon>
        <taxon>Candidatus Woeseibacteriota</taxon>
    </lineage>
</organism>
<gene>
    <name evidence="1" type="ORF">A2V80_02640</name>
</gene>
<evidence type="ECO:0000313" key="1">
    <source>
        <dbReference type="EMBL" id="OGM12622.1"/>
    </source>
</evidence>
<sequence length="142" mass="16345">MADNFNSTTFRTRQEPPKEETTLIVKETTSQAIVDSVEVPYLDYQIQHGHPLAVDLFNLGDNWDVFAQEVGLIDVYFKGKIHEGIYANNVDAIKDEIKKMEKLLDIRKETRSVVKLGVLSSHIKFLIDTDNLRHNIQKFGQR</sequence>
<accession>A0A1F7XC78</accession>
<dbReference type="Proteomes" id="UP000179013">
    <property type="component" value="Unassembled WGS sequence"/>
</dbReference>
<dbReference type="EMBL" id="MGFU01000024">
    <property type="protein sequence ID" value="OGM12622.1"/>
    <property type="molecule type" value="Genomic_DNA"/>
</dbReference>
<protein>
    <submittedName>
        <fullName evidence="1">Uncharacterized protein</fullName>
    </submittedName>
</protein>
<proteinExistence type="predicted"/>